<organism evidence="1 2">
    <name type="scientific">Linum trigynum</name>
    <dbReference type="NCBI Taxonomy" id="586398"/>
    <lineage>
        <taxon>Eukaryota</taxon>
        <taxon>Viridiplantae</taxon>
        <taxon>Streptophyta</taxon>
        <taxon>Embryophyta</taxon>
        <taxon>Tracheophyta</taxon>
        <taxon>Spermatophyta</taxon>
        <taxon>Magnoliopsida</taxon>
        <taxon>eudicotyledons</taxon>
        <taxon>Gunneridae</taxon>
        <taxon>Pentapetalae</taxon>
        <taxon>rosids</taxon>
        <taxon>fabids</taxon>
        <taxon>Malpighiales</taxon>
        <taxon>Linaceae</taxon>
        <taxon>Linum</taxon>
    </lineage>
</organism>
<protein>
    <submittedName>
        <fullName evidence="1">Uncharacterized protein</fullName>
    </submittedName>
</protein>
<accession>A0AAV2F7S6</accession>
<reference evidence="1 2" key="1">
    <citation type="submission" date="2024-04" db="EMBL/GenBank/DDBJ databases">
        <authorList>
            <person name="Fracassetti M."/>
        </authorList>
    </citation>
    <scope>NUCLEOTIDE SEQUENCE [LARGE SCALE GENOMIC DNA]</scope>
</reference>
<dbReference type="EMBL" id="OZ034819">
    <property type="protein sequence ID" value="CAL1393500.1"/>
    <property type="molecule type" value="Genomic_DNA"/>
</dbReference>
<gene>
    <name evidence="1" type="ORF">LTRI10_LOCUS34074</name>
</gene>
<evidence type="ECO:0000313" key="1">
    <source>
        <dbReference type="EMBL" id="CAL1393500.1"/>
    </source>
</evidence>
<sequence length="78" mass="8680">MESGGWSSISSKTKLFPGASHFGLYRSETIGAPFPCASPSSVRSKRYTCTPWCRASRYCSVRSKREVELRNSIVSSRL</sequence>
<evidence type="ECO:0000313" key="2">
    <source>
        <dbReference type="Proteomes" id="UP001497516"/>
    </source>
</evidence>
<dbReference type="Proteomes" id="UP001497516">
    <property type="component" value="Chromosome 6"/>
</dbReference>
<proteinExistence type="predicted"/>
<name>A0AAV2F7S6_9ROSI</name>
<dbReference type="AlphaFoldDB" id="A0AAV2F7S6"/>
<keyword evidence="2" id="KW-1185">Reference proteome</keyword>